<evidence type="ECO:0000259" key="13">
    <source>
        <dbReference type="Pfam" id="PF04577"/>
    </source>
</evidence>
<evidence type="ECO:0000256" key="4">
    <source>
        <dbReference type="ARBA" id="ARBA00022729"/>
    </source>
</evidence>
<evidence type="ECO:0000256" key="1">
    <source>
        <dbReference type="ARBA" id="ARBA00011970"/>
    </source>
</evidence>
<dbReference type="InterPro" id="IPR049625">
    <property type="entry name" value="Glyco_transf_61_cat"/>
</dbReference>
<accession>A0A7S4QML8</accession>
<evidence type="ECO:0000256" key="5">
    <source>
        <dbReference type="ARBA" id="ARBA00022824"/>
    </source>
</evidence>
<evidence type="ECO:0000256" key="11">
    <source>
        <dbReference type="SAM" id="MobiDB-lite"/>
    </source>
</evidence>
<evidence type="ECO:0000313" key="14">
    <source>
        <dbReference type="EMBL" id="CAE4588165.1"/>
    </source>
</evidence>
<protein>
    <recommendedName>
        <fullName evidence="7">EGF domain-specific O-linked N-acetylglucosamine transferase</fullName>
        <ecNumber evidence="1">2.4.1.255</ecNumber>
    </recommendedName>
    <alternativeName>
        <fullName evidence="8">Extracellular O-linked N-acetylglucosamine transferase</fullName>
    </alternativeName>
</protein>
<gene>
    <name evidence="14" type="ORF">DBRI00130_LOCUS5003</name>
</gene>
<feature type="compositionally biased region" description="Basic and acidic residues" evidence="11">
    <location>
        <begin position="122"/>
        <end position="138"/>
    </location>
</feature>
<dbReference type="AlphaFoldDB" id="A0A7S4QML8"/>
<dbReference type="EMBL" id="HBNS01006162">
    <property type="protein sequence ID" value="CAE4588165.1"/>
    <property type="molecule type" value="Transcribed_RNA"/>
</dbReference>
<evidence type="ECO:0000256" key="6">
    <source>
        <dbReference type="ARBA" id="ARBA00023180"/>
    </source>
</evidence>
<dbReference type="Pfam" id="PF04577">
    <property type="entry name" value="Glyco_transf_61"/>
    <property type="match status" value="1"/>
</dbReference>
<name>A0A7S4QML8_9STRA</name>
<evidence type="ECO:0000256" key="2">
    <source>
        <dbReference type="ARBA" id="ARBA00022676"/>
    </source>
</evidence>
<keyword evidence="12" id="KW-0472">Membrane</keyword>
<evidence type="ECO:0000256" key="8">
    <source>
        <dbReference type="ARBA" id="ARBA00042574"/>
    </source>
</evidence>
<keyword evidence="3" id="KW-0808">Transferase</keyword>
<evidence type="ECO:0000256" key="9">
    <source>
        <dbReference type="ARBA" id="ARBA00048317"/>
    </source>
</evidence>
<feature type="domain" description="Glycosyltransferase 61 catalytic" evidence="13">
    <location>
        <begin position="293"/>
        <end position="515"/>
    </location>
</feature>
<comment type="catalytic activity">
    <reaction evidence="10">
        <text>L-threonyl-[protein] + UDP-N-acetyl-alpha-D-glucosamine = 3-O-(N-acetyl-beta-D-glucosaminyl)-L-threonyl-[protein] + UDP + H(+)</text>
        <dbReference type="Rhea" id="RHEA:48908"/>
        <dbReference type="Rhea" id="RHEA-COMP:11060"/>
        <dbReference type="Rhea" id="RHEA-COMP:12252"/>
        <dbReference type="ChEBI" id="CHEBI:15378"/>
        <dbReference type="ChEBI" id="CHEBI:30013"/>
        <dbReference type="ChEBI" id="CHEBI:57705"/>
        <dbReference type="ChEBI" id="CHEBI:58223"/>
        <dbReference type="ChEBI" id="CHEBI:90840"/>
        <dbReference type="EC" id="2.4.1.255"/>
    </reaction>
</comment>
<feature type="transmembrane region" description="Helical" evidence="12">
    <location>
        <begin position="79"/>
        <end position="99"/>
    </location>
</feature>
<keyword evidence="2" id="KW-0328">Glycosyltransferase</keyword>
<feature type="region of interest" description="Disordered" evidence="11">
    <location>
        <begin position="1"/>
        <end position="61"/>
    </location>
</feature>
<dbReference type="EC" id="2.4.1.255" evidence="1"/>
<dbReference type="PANTHER" id="PTHR20961">
    <property type="entry name" value="GLYCOSYLTRANSFERASE"/>
    <property type="match status" value="1"/>
</dbReference>
<sequence>MEESRKENEERDPLTTSSDGKKRGLNQRRPGGGGVLIGINKDSKIDTEESSGNDEERARRRHPRHGVILTLRSISPIRMLLLVIISAGASVWVATMVQLDLELDLSPKIKEPEPLQGTHKMIRTDRSEQDRTDPKSATESKQSLNICPPSEWEKNPGSCPDFDHSIKRPQHGCQVNEDTKTVFCTFDNLRIDTQKIRMKPKGGEVLSTVMGQAEESEYPKYQQGAFSVPTAPTHKFPNEYLNNKGMHYLADVLNAMQYPTTNDDKGQLDFSCQQTYPGTTLFLTRYEYVNVFHTMTDWWNAFFVLPRKKAYISENNNQNTTLVDGMECIEKVNRVVFLDGHPQGSLDPTWESLFAKYHFIQHMGVGGSNSSSGLCFEQAIFVPPGYKSPLFDNDPSRRRCPHKGMTKAFSDFVLEQHNLLHNKGKVIKGNIVLIDRHPFISHPRIKLENFERKFKASDLEKLQKRLASIPGATLQVVRLEKLSFREQLALMQESHIVIGMHGAALTHLLFMDENRSQLIELMPRNRVDFFQSLSEWKGMNYKRFTLDSSGQMNEKFIDDVVRHVEKYIWEN</sequence>
<reference evidence="14" key="1">
    <citation type="submission" date="2021-01" db="EMBL/GenBank/DDBJ databases">
        <authorList>
            <person name="Corre E."/>
            <person name="Pelletier E."/>
            <person name="Niang G."/>
            <person name="Scheremetjew M."/>
            <person name="Finn R."/>
            <person name="Kale V."/>
            <person name="Holt S."/>
            <person name="Cochrane G."/>
            <person name="Meng A."/>
            <person name="Brown T."/>
            <person name="Cohen L."/>
        </authorList>
    </citation>
    <scope>NUCLEOTIDE SEQUENCE</scope>
    <source>
        <strain evidence="14">GSO104</strain>
    </source>
</reference>
<feature type="region of interest" description="Disordered" evidence="11">
    <location>
        <begin position="110"/>
        <end position="156"/>
    </location>
</feature>
<comment type="catalytic activity">
    <reaction evidence="9">
        <text>L-seryl-[protein] + UDP-N-acetyl-alpha-D-glucosamine = 3-O-(N-acetyl-beta-D-glucosaminyl)-L-seryl-[protein] + UDP + H(+)</text>
        <dbReference type="Rhea" id="RHEA:48904"/>
        <dbReference type="Rhea" id="RHEA-COMP:9863"/>
        <dbReference type="Rhea" id="RHEA-COMP:12251"/>
        <dbReference type="ChEBI" id="CHEBI:15378"/>
        <dbReference type="ChEBI" id="CHEBI:29999"/>
        <dbReference type="ChEBI" id="CHEBI:57705"/>
        <dbReference type="ChEBI" id="CHEBI:58223"/>
        <dbReference type="ChEBI" id="CHEBI:90838"/>
        <dbReference type="EC" id="2.4.1.255"/>
    </reaction>
</comment>
<evidence type="ECO:0000256" key="12">
    <source>
        <dbReference type="SAM" id="Phobius"/>
    </source>
</evidence>
<keyword evidence="12" id="KW-1133">Transmembrane helix</keyword>
<feature type="compositionally biased region" description="Basic and acidic residues" evidence="11">
    <location>
        <begin position="1"/>
        <end position="13"/>
    </location>
</feature>
<keyword evidence="6" id="KW-0325">Glycoprotein</keyword>
<dbReference type="GO" id="GO:0097363">
    <property type="term" value="F:protein O-acetylglucosaminyltransferase activity"/>
    <property type="evidence" value="ECO:0007669"/>
    <property type="project" value="UniProtKB-EC"/>
</dbReference>
<dbReference type="PANTHER" id="PTHR20961:SF148">
    <property type="entry name" value="EGF DOMAIN-SPECIFIC O-LINKED N-ACETYLGLUCOSAMINE TRANSFERASE"/>
    <property type="match status" value="1"/>
</dbReference>
<proteinExistence type="predicted"/>
<keyword evidence="4" id="KW-0732">Signal</keyword>
<dbReference type="InterPro" id="IPR007657">
    <property type="entry name" value="Glycosyltransferase_61"/>
</dbReference>
<evidence type="ECO:0000256" key="3">
    <source>
        <dbReference type="ARBA" id="ARBA00022679"/>
    </source>
</evidence>
<keyword evidence="12" id="KW-0812">Transmembrane</keyword>
<keyword evidence="5" id="KW-0256">Endoplasmic reticulum</keyword>
<organism evidence="14">
    <name type="scientific">Ditylum brightwellii</name>
    <dbReference type="NCBI Taxonomy" id="49249"/>
    <lineage>
        <taxon>Eukaryota</taxon>
        <taxon>Sar</taxon>
        <taxon>Stramenopiles</taxon>
        <taxon>Ochrophyta</taxon>
        <taxon>Bacillariophyta</taxon>
        <taxon>Mediophyceae</taxon>
        <taxon>Lithodesmiophycidae</taxon>
        <taxon>Lithodesmiales</taxon>
        <taxon>Lithodesmiaceae</taxon>
        <taxon>Ditylum</taxon>
    </lineage>
</organism>
<evidence type="ECO:0000256" key="10">
    <source>
        <dbReference type="ARBA" id="ARBA00049432"/>
    </source>
</evidence>
<evidence type="ECO:0000256" key="7">
    <source>
        <dbReference type="ARBA" id="ARBA00040944"/>
    </source>
</evidence>